<dbReference type="PANTHER" id="PTHR43477:SF1">
    <property type="entry name" value="DIHYDROANTICAPSIN 7-DEHYDROGENASE"/>
    <property type="match status" value="1"/>
</dbReference>
<dbReference type="EMBL" id="JACHIR010000003">
    <property type="protein sequence ID" value="MBB5897413.1"/>
    <property type="molecule type" value="Genomic_DNA"/>
</dbReference>
<dbReference type="InterPro" id="IPR036291">
    <property type="entry name" value="NAD(P)-bd_dom_sf"/>
</dbReference>
<dbReference type="GO" id="GO:0016491">
    <property type="term" value="F:oxidoreductase activity"/>
    <property type="evidence" value="ECO:0007669"/>
    <property type="project" value="UniProtKB-KW"/>
</dbReference>
<keyword evidence="4" id="KW-1185">Reference proteome</keyword>
<evidence type="ECO:0000256" key="2">
    <source>
        <dbReference type="ARBA" id="ARBA00023002"/>
    </source>
</evidence>
<dbReference type="InterPro" id="IPR051122">
    <property type="entry name" value="SDR_DHRS6-like"/>
</dbReference>
<protein>
    <submittedName>
        <fullName evidence="3">NAD(P)-dependent dehydrogenase (Short-subunit alcohol dehydrogenase family)</fullName>
    </submittedName>
</protein>
<organism evidence="3 4">
    <name type="scientific">Kutzneria kofuensis</name>
    <dbReference type="NCBI Taxonomy" id="103725"/>
    <lineage>
        <taxon>Bacteria</taxon>
        <taxon>Bacillati</taxon>
        <taxon>Actinomycetota</taxon>
        <taxon>Actinomycetes</taxon>
        <taxon>Pseudonocardiales</taxon>
        <taxon>Pseudonocardiaceae</taxon>
        <taxon>Kutzneria</taxon>
    </lineage>
</organism>
<dbReference type="Pfam" id="PF13561">
    <property type="entry name" value="adh_short_C2"/>
    <property type="match status" value="1"/>
</dbReference>
<dbReference type="AlphaFoldDB" id="A0A7W9NMJ3"/>
<proteinExistence type="inferred from homology"/>
<gene>
    <name evidence="3" type="ORF">BJ998_008672</name>
</gene>
<dbReference type="InterPro" id="IPR002347">
    <property type="entry name" value="SDR_fam"/>
</dbReference>
<dbReference type="Proteomes" id="UP000585638">
    <property type="component" value="Unassembled WGS sequence"/>
</dbReference>
<comment type="caution">
    <text evidence="3">The sequence shown here is derived from an EMBL/GenBank/DDBJ whole genome shotgun (WGS) entry which is preliminary data.</text>
</comment>
<reference evidence="3 4" key="1">
    <citation type="submission" date="2020-08" db="EMBL/GenBank/DDBJ databases">
        <title>Sequencing the genomes of 1000 actinobacteria strains.</title>
        <authorList>
            <person name="Klenk H.-P."/>
        </authorList>
    </citation>
    <scope>NUCLEOTIDE SEQUENCE [LARGE SCALE GENOMIC DNA]</scope>
    <source>
        <strain evidence="3 4">DSM 43851</strain>
    </source>
</reference>
<dbReference type="PANTHER" id="PTHR43477">
    <property type="entry name" value="DIHYDROANTICAPSIN 7-DEHYDROGENASE"/>
    <property type="match status" value="1"/>
</dbReference>
<accession>A0A7W9NMJ3</accession>
<evidence type="ECO:0000256" key="1">
    <source>
        <dbReference type="ARBA" id="ARBA00006484"/>
    </source>
</evidence>
<dbReference type="PRINTS" id="PR00081">
    <property type="entry name" value="GDHRDH"/>
</dbReference>
<name>A0A7W9NMJ3_9PSEU</name>
<dbReference type="RefSeq" id="WP_184869895.1">
    <property type="nucleotide sequence ID" value="NZ_BAAAWY010000043.1"/>
</dbReference>
<comment type="similarity">
    <text evidence="1">Belongs to the short-chain dehydrogenases/reductases (SDR) family.</text>
</comment>
<dbReference type="CDD" id="cd05233">
    <property type="entry name" value="SDR_c"/>
    <property type="match status" value="1"/>
</dbReference>
<sequence length="229" mass="23867">MSTTVVVGGSNGIGRLIAERAAGRGDTVVITSRDKARAQTVAAEIGGATTGIALDLAAPTTIEAALAEVGEVDHLVVTAIEQTQQTIAAFDIADAINSVTIKLVGYAETVRVLHGRFRPGASVVLFGGLAKERPYPGSTMVTTINAGVTGLMRTLARELAPVRVNALHSGVVGDSPKWAHMRDDHPAVARTPIGRLVTMEEVADATEFLLRNGGMNAHDLNVDGGWLLT</sequence>
<keyword evidence="2" id="KW-0560">Oxidoreductase</keyword>
<evidence type="ECO:0000313" key="4">
    <source>
        <dbReference type="Proteomes" id="UP000585638"/>
    </source>
</evidence>
<dbReference type="Gene3D" id="3.40.50.720">
    <property type="entry name" value="NAD(P)-binding Rossmann-like Domain"/>
    <property type="match status" value="1"/>
</dbReference>
<evidence type="ECO:0000313" key="3">
    <source>
        <dbReference type="EMBL" id="MBB5897413.1"/>
    </source>
</evidence>
<dbReference type="SUPFAM" id="SSF51735">
    <property type="entry name" value="NAD(P)-binding Rossmann-fold domains"/>
    <property type="match status" value="1"/>
</dbReference>